<feature type="transmembrane region" description="Helical" evidence="1">
    <location>
        <begin position="53"/>
        <end position="69"/>
    </location>
</feature>
<keyword evidence="1" id="KW-0472">Membrane</keyword>
<organism evidence="2 3">
    <name type="scientific">Gemella haemolysans</name>
    <dbReference type="NCBI Taxonomy" id="1379"/>
    <lineage>
        <taxon>Bacteria</taxon>
        <taxon>Bacillati</taxon>
        <taxon>Bacillota</taxon>
        <taxon>Bacilli</taxon>
        <taxon>Bacillales</taxon>
        <taxon>Gemellaceae</taxon>
        <taxon>Gemella</taxon>
    </lineage>
</organism>
<protein>
    <recommendedName>
        <fullName evidence="4">DUF3290 domain-containing protein</fullName>
    </recommendedName>
</protein>
<name>A0A134A9B9_9BACL</name>
<dbReference type="RefSeq" id="WP_231724124.1">
    <property type="nucleotide sequence ID" value="NZ_KQ959917.1"/>
</dbReference>
<dbReference type="Pfam" id="PF11694">
    <property type="entry name" value="DUF3290"/>
    <property type="match status" value="1"/>
</dbReference>
<feature type="transmembrane region" description="Helical" evidence="1">
    <location>
        <begin position="22"/>
        <end position="41"/>
    </location>
</feature>
<sequence length="153" mass="17747">MIGLKFYSYEYLLNKIDQSNTITYVVGGFLLLLIIVSLFKYYKNRQDSKYRELAIIMILGIFLLIGIQACDYQSNSISANQYKSSIEFIEGVSEKLNIDKTHIYINSEASIENSFLKIDDNYYRVISNGKKGDYLLEKIELVEPIVEKVEVKR</sequence>
<evidence type="ECO:0000256" key="1">
    <source>
        <dbReference type="SAM" id="Phobius"/>
    </source>
</evidence>
<proteinExistence type="predicted"/>
<reference evidence="3" key="1">
    <citation type="submission" date="2016-01" db="EMBL/GenBank/DDBJ databases">
        <authorList>
            <person name="Mitreva M."/>
            <person name="Pepin K.H."/>
            <person name="Mihindukulasuriya K.A."/>
            <person name="Fulton R."/>
            <person name="Fronick C."/>
            <person name="O'Laughlin M."/>
            <person name="Miner T."/>
            <person name="Herter B."/>
            <person name="Rosa B.A."/>
            <person name="Cordes M."/>
            <person name="Tomlinson C."/>
            <person name="Wollam A."/>
            <person name="Palsikar V.B."/>
            <person name="Mardis E.R."/>
            <person name="Wilson R.K."/>
        </authorList>
    </citation>
    <scope>NUCLEOTIDE SEQUENCE [LARGE SCALE GENOMIC DNA]</scope>
    <source>
        <strain evidence="3">DNF01167</strain>
    </source>
</reference>
<keyword evidence="1" id="KW-1133">Transmembrane helix</keyword>
<evidence type="ECO:0000313" key="2">
    <source>
        <dbReference type="EMBL" id="KXB64323.1"/>
    </source>
</evidence>
<evidence type="ECO:0000313" key="3">
    <source>
        <dbReference type="Proteomes" id="UP000070355"/>
    </source>
</evidence>
<gene>
    <name evidence="2" type="ORF">HMPREF3186_00029</name>
</gene>
<keyword evidence="1" id="KW-0812">Transmembrane</keyword>
<dbReference type="Proteomes" id="UP000070355">
    <property type="component" value="Unassembled WGS sequence"/>
</dbReference>
<dbReference type="InterPro" id="IPR021707">
    <property type="entry name" value="DUF3290"/>
</dbReference>
<dbReference type="AlphaFoldDB" id="A0A134A9B9"/>
<dbReference type="STRING" id="1379.HMPREF3186_00029"/>
<comment type="caution">
    <text evidence="2">The sequence shown here is derived from an EMBL/GenBank/DDBJ whole genome shotgun (WGS) entry which is preliminary data.</text>
</comment>
<accession>A0A134A9B9</accession>
<evidence type="ECO:0008006" key="4">
    <source>
        <dbReference type="Google" id="ProtNLM"/>
    </source>
</evidence>
<dbReference type="EMBL" id="LSDC01000005">
    <property type="protein sequence ID" value="KXB64323.1"/>
    <property type="molecule type" value="Genomic_DNA"/>
</dbReference>
<dbReference type="PATRIC" id="fig|1379.3.peg.29"/>